<dbReference type="AlphaFoldDB" id="A0AAP0K4M9"/>
<accession>A0AAP0K4M9</accession>
<evidence type="ECO:0000313" key="2">
    <source>
        <dbReference type="Proteomes" id="UP001417504"/>
    </source>
</evidence>
<evidence type="ECO:0000313" key="1">
    <source>
        <dbReference type="EMBL" id="KAK9145295.1"/>
    </source>
</evidence>
<name>A0AAP0K4M9_9MAGN</name>
<dbReference type="EMBL" id="JBBNAE010000002">
    <property type="protein sequence ID" value="KAK9145295.1"/>
    <property type="molecule type" value="Genomic_DNA"/>
</dbReference>
<protein>
    <submittedName>
        <fullName evidence="1">Uncharacterized protein</fullName>
    </submittedName>
</protein>
<comment type="caution">
    <text evidence="1">The sequence shown here is derived from an EMBL/GenBank/DDBJ whole genome shotgun (WGS) entry which is preliminary data.</text>
</comment>
<dbReference type="Proteomes" id="UP001417504">
    <property type="component" value="Unassembled WGS sequence"/>
</dbReference>
<reference evidence="1 2" key="1">
    <citation type="submission" date="2024-01" db="EMBL/GenBank/DDBJ databases">
        <title>Genome assemblies of Stephania.</title>
        <authorList>
            <person name="Yang L."/>
        </authorList>
    </citation>
    <scope>NUCLEOTIDE SEQUENCE [LARGE SCALE GENOMIC DNA]</scope>
    <source>
        <strain evidence="1">QJT</strain>
        <tissue evidence="1">Leaf</tissue>
    </source>
</reference>
<keyword evidence="2" id="KW-1185">Reference proteome</keyword>
<gene>
    <name evidence="1" type="ORF">Sjap_005198</name>
</gene>
<sequence length="52" mass="5896">MRKCWLQSTLCPKVKPSTFLKVACTARAYLLYLLSCTLFADKGRSRVSITLL</sequence>
<organism evidence="1 2">
    <name type="scientific">Stephania japonica</name>
    <dbReference type="NCBI Taxonomy" id="461633"/>
    <lineage>
        <taxon>Eukaryota</taxon>
        <taxon>Viridiplantae</taxon>
        <taxon>Streptophyta</taxon>
        <taxon>Embryophyta</taxon>
        <taxon>Tracheophyta</taxon>
        <taxon>Spermatophyta</taxon>
        <taxon>Magnoliopsida</taxon>
        <taxon>Ranunculales</taxon>
        <taxon>Menispermaceae</taxon>
        <taxon>Menispermoideae</taxon>
        <taxon>Cissampelideae</taxon>
        <taxon>Stephania</taxon>
    </lineage>
</organism>
<proteinExistence type="predicted"/>